<keyword evidence="9" id="KW-0472">Membrane</keyword>
<evidence type="ECO:0000313" key="20">
    <source>
        <dbReference type="Proteomes" id="UP001501920"/>
    </source>
</evidence>
<evidence type="ECO:0000256" key="1">
    <source>
        <dbReference type="ARBA" id="ARBA00004606"/>
    </source>
</evidence>
<keyword evidence="6 13" id="KW-0720">Serine protease</keyword>
<dbReference type="InterPro" id="IPR043504">
    <property type="entry name" value="Peptidase_S1_PA_chymotrypsin"/>
</dbReference>
<dbReference type="Gene3D" id="2.40.10.10">
    <property type="entry name" value="Trypsin-like serine proteases"/>
    <property type="match status" value="2"/>
</dbReference>
<dbReference type="InterPro" id="IPR033116">
    <property type="entry name" value="TRYPSIN_SER"/>
</dbReference>
<keyword evidence="2 13" id="KW-0645">Protease</keyword>
<dbReference type="InterPro" id="IPR009003">
    <property type="entry name" value="Peptidase_S1_PA"/>
</dbReference>
<feature type="disulfide bond" evidence="12">
    <location>
        <begin position="656"/>
        <end position="671"/>
    </location>
</feature>
<dbReference type="InterPro" id="IPR018114">
    <property type="entry name" value="TRYPSIN_HIS"/>
</dbReference>
<dbReference type="PROSITE" id="PS50060">
    <property type="entry name" value="MAM_2"/>
    <property type="match status" value="1"/>
</dbReference>
<evidence type="ECO:0000256" key="10">
    <source>
        <dbReference type="ARBA" id="ARBA00023157"/>
    </source>
</evidence>
<dbReference type="SMART" id="SM00042">
    <property type="entry name" value="CUB"/>
    <property type="match status" value="2"/>
</dbReference>
<evidence type="ECO:0000256" key="4">
    <source>
        <dbReference type="ARBA" id="ARBA00022737"/>
    </source>
</evidence>
<keyword evidence="10 12" id="KW-1015">Disulfide bond</keyword>
<evidence type="ECO:0000256" key="6">
    <source>
        <dbReference type="ARBA" id="ARBA00022825"/>
    </source>
</evidence>
<dbReference type="InterPro" id="IPR036055">
    <property type="entry name" value="LDL_receptor-like_sf"/>
</dbReference>
<dbReference type="Pfam" id="PF00431">
    <property type="entry name" value="CUB"/>
    <property type="match status" value="2"/>
</dbReference>
<reference evidence="19" key="2">
    <citation type="submission" date="2025-08" db="UniProtKB">
        <authorList>
            <consortium name="Ensembl"/>
        </authorList>
    </citation>
    <scope>IDENTIFICATION</scope>
</reference>
<evidence type="ECO:0000256" key="5">
    <source>
        <dbReference type="ARBA" id="ARBA00022801"/>
    </source>
</evidence>
<dbReference type="SUPFAM" id="SSF49899">
    <property type="entry name" value="Concanavalin A-like lectins/glucanases"/>
    <property type="match status" value="1"/>
</dbReference>
<dbReference type="PRINTS" id="PR00722">
    <property type="entry name" value="CHYMOTRYPSIN"/>
</dbReference>
<organism evidence="19 20">
    <name type="scientific">Pygocentrus nattereri</name>
    <name type="common">Red-bellied piranha</name>
    <dbReference type="NCBI Taxonomy" id="42514"/>
    <lineage>
        <taxon>Eukaryota</taxon>
        <taxon>Metazoa</taxon>
        <taxon>Chordata</taxon>
        <taxon>Craniata</taxon>
        <taxon>Vertebrata</taxon>
        <taxon>Euteleostomi</taxon>
        <taxon>Actinopterygii</taxon>
        <taxon>Neopterygii</taxon>
        <taxon>Teleostei</taxon>
        <taxon>Ostariophysi</taxon>
        <taxon>Characiformes</taxon>
        <taxon>Characoidei</taxon>
        <taxon>Pygocentrus</taxon>
    </lineage>
</organism>
<sequence>MGGAGAFPSGHRAEGRIHPGQVTSPSQGRQTDTFTPRDSLPCPNGPTALTRNSALSGSLTISEGAVFSEELRNKSSMEFKVLAFDSQLLVNHLFPLFWNLCKLFADIFYVEHTETNQGSVVVNFDLLFHDAVDSKSAEDQLVAGVQTSGGLTVDTSSIQISGKPHHLSAGALSPYTVKASVTETFSFKRRPLKEEECADGQKVCRDGLTCVSVSDFCDGKLNCPDGSDESERICATVCDGQFLLTGPTGHFHSKNFPLDYDSETSCRWIIRVNDGLAIKIVFDVFQTEEEIDILYLYEGIGAEKKLACELINIYLQVVSDLRSDAWSLTGSVFSDEEKISCSFEEGFCFWRQEPEDDGDWIRTAGSTVPPLTGPSFDHTLGNQSGHYIVTPNSPGTWEKIFRIYSLPLASERGEACLQFWLVYHMYGVDVFRLAVMSERGSVSTVLFQKDGNYGDAWNFGQITVKDTIVFEARKNGGRMNDIALDDISMTSGPCGESPHPDPTPVPLPTTPTPIPRDCGGPFDLSEPNTTFSSPNYPNGYGHNASCLWTLHAEEGQNIQLHFQDFALEASYDVVEVRDGVEPNSTLLGVLTGGRVFPDLFSRSSQMSVWFYSDSTGNNRGFLANFSTGFALGQPVPCQSGQYQCGSGQCVSTSSVCDGVVNCPDASDEAYCVHLMSANFPGAQRLSLQIQNSLYSACALDWSPDFSDYFCRYLGYSLKGYTVLCVPACGTQMMNLTTASSWSTVEDLGMEKEGDEAGSSSGRVVGGEDAPKGAWPWMASLKWVGRHVCGGALIDREWLVTAAHCVFGRNVQLSNWVVMLGLHAQYESDTSERQTRQVDQVIMNPRYNRRTKDSDIALMHLQTRVNFTDYIQPICLPHPKQRFEPGRKCVIAGWGRLTEGGAVANVLQQAVVPLLNNTLCQEWLPQYIINQRMVCAGYAEGGIDSCQGDSGGPLMCKEEGHWVLGGVTSFGTGCARPKQPGVYALVSEFTDWVVETRRLNSHWSSWR</sequence>
<proteinExistence type="predicted"/>
<dbReference type="InterPro" id="IPR000859">
    <property type="entry name" value="CUB_dom"/>
</dbReference>
<dbReference type="SMART" id="SM00137">
    <property type="entry name" value="MAM"/>
    <property type="match status" value="1"/>
</dbReference>
<protein>
    <recommendedName>
        <fullName evidence="21">Transmembrane serine protease 15</fullName>
    </recommendedName>
</protein>
<feature type="domain" description="CUB" evidence="15">
    <location>
        <begin position="518"/>
        <end position="628"/>
    </location>
</feature>
<dbReference type="InterPro" id="IPR000082">
    <property type="entry name" value="SEA_dom"/>
</dbReference>
<evidence type="ECO:0000256" key="8">
    <source>
        <dbReference type="ARBA" id="ARBA00022989"/>
    </source>
</evidence>
<dbReference type="PANTHER" id="PTHR24252:SF16">
    <property type="entry name" value="TRANSMEMBRANE SERINE PROTEASE 15"/>
    <property type="match status" value="1"/>
</dbReference>
<dbReference type="PROSITE" id="PS50240">
    <property type="entry name" value="TRYPSIN_DOM"/>
    <property type="match status" value="1"/>
</dbReference>
<dbReference type="FunFam" id="2.60.120.290:FF:000005">
    <property type="entry name" value="Procollagen C-endopeptidase enhancer 1"/>
    <property type="match status" value="1"/>
</dbReference>
<dbReference type="InterPro" id="IPR036364">
    <property type="entry name" value="SEA_dom_sf"/>
</dbReference>
<dbReference type="GO" id="GO:0004252">
    <property type="term" value="F:serine-type endopeptidase activity"/>
    <property type="evidence" value="ECO:0007669"/>
    <property type="project" value="InterPro"/>
</dbReference>
<evidence type="ECO:0000256" key="11">
    <source>
        <dbReference type="ARBA" id="ARBA00023180"/>
    </source>
</evidence>
<dbReference type="InterPro" id="IPR023415">
    <property type="entry name" value="LDLR_class-A_CS"/>
</dbReference>
<dbReference type="GO" id="GO:0006508">
    <property type="term" value="P:proteolysis"/>
    <property type="evidence" value="ECO:0007669"/>
    <property type="project" value="UniProtKB-KW"/>
</dbReference>
<dbReference type="Pfam" id="PF00057">
    <property type="entry name" value="Ldl_recept_a"/>
    <property type="match status" value="1"/>
</dbReference>
<dbReference type="CDD" id="cd00041">
    <property type="entry name" value="CUB"/>
    <property type="match status" value="2"/>
</dbReference>
<dbReference type="GO" id="GO:0016020">
    <property type="term" value="C:membrane"/>
    <property type="evidence" value="ECO:0007669"/>
    <property type="project" value="UniProtKB-SubCell"/>
</dbReference>
<comment type="subcellular location">
    <subcellularLocation>
        <location evidence="1">Membrane</location>
        <topology evidence="1">Single-pass type II membrane protein</topology>
    </subcellularLocation>
</comment>
<dbReference type="PROSITE" id="PS00134">
    <property type="entry name" value="TRYPSIN_HIS"/>
    <property type="match status" value="1"/>
</dbReference>
<evidence type="ECO:0008006" key="21">
    <source>
        <dbReference type="Google" id="ProtNLM"/>
    </source>
</evidence>
<keyword evidence="11" id="KW-0325">Glycoprotein</keyword>
<keyword evidence="4" id="KW-0677">Repeat</keyword>
<evidence type="ECO:0000259" key="17">
    <source>
        <dbReference type="PROSITE" id="PS50060"/>
    </source>
</evidence>
<name>A0A3B4BR46_PYGNA</name>
<dbReference type="SMART" id="SM00020">
    <property type="entry name" value="Tryp_SPc"/>
    <property type="match status" value="1"/>
</dbReference>
<feature type="compositionally biased region" description="Polar residues" evidence="14">
    <location>
        <begin position="21"/>
        <end position="36"/>
    </location>
</feature>
<dbReference type="PROSITE" id="PS01180">
    <property type="entry name" value="CUB"/>
    <property type="match status" value="2"/>
</dbReference>
<dbReference type="PROSITE" id="PS50024">
    <property type="entry name" value="SEA"/>
    <property type="match status" value="1"/>
</dbReference>
<feature type="disulfide bond" evidence="12">
    <location>
        <begin position="644"/>
        <end position="662"/>
    </location>
</feature>
<dbReference type="InterPro" id="IPR001314">
    <property type="entry name" value="Peptidase_S1A"/>
</dbReference>
<feature type="domain" description="Peptidase S1" evidence="18">
    <location>
        <begin position="763"/>
        <end position="997"/>
    </location>
</feature>
<dbReference type="InterPro" id="IPR001254">
    <property type="entry name" value="Trypsin_dom"/>
</dbReference>
<feature type="domain" description="SEA" evidence="16">
    <location>
        <begin position="51"/>
        <end position="165"/>
    </location>
</feature>
<evidence type="ECO:0000256" key="2">
    <source>
        <dbReference type="ARBA" id="ARBA00022670"/>
    </source>
</evidence>
<dbReference type="FunFam" id="2.60.120.200:FF:000128">
    <property type="entry name" value="enteropeptidase isoform X2"/>
    <property type="match status" value="1"/>
</dbReference>
<dbReference type="PROSITE" id="PS01209">
    <property type="entry name" value="LDLRA_1"/>
    <property type="match status" value="2"/>
</dbReference>
<feature type="region of interest" description="Disordered" evidence="14">
    <location>
        <begin position="1"/>
        <end position="46"/>
    </location>
</feature>
<keyword evidence="8" id="KW-1133">Transmembrane helix</keyword>
<accession>A0A3B4BR46</accession>
<comment type="caution">
    <text evidence="12">Lacks conserved residue(s) required for the propagation of feature annotation.</text>
</comment>
<dbReference type="GO" id="GO:0009566">
    <property type="term" value="P:fertilization"/>
    <property type="evidence" value="ECO:0007669"/>
    <property type="project" value="UniProtKB-ARBA"/>
</dbReference>
<evidence type="ECO:0000259" key="15">
    <source>
        <dbReference type="PROSITE" id="PS01180"/>
    </source>
</evidence>
<dbReference type="FunFam" id="2.40.10.10:FF:000003">
    <property type="entry name" value="Transmembrane serine protease 3"/>
    <property type="match status" value="1"/>
</dbReference>
<evidence type="ECO:0000259" key="16">
    <source>
        <dbReference type="PROSITE" id="PS50024"/>
    </source>
</evidence>
<dbReference type="SUPFAM" id="SSF50494">
    <property type="entry name" value="Trypsin-like serine proteases"/>
    <property type="match status" value="1"/>
</dbReference>
<dbReference type="InterPro" id="IPR035914">
    <property type="entry name" value="Sperma_CUB_dom_sf"/>
</dbReference>
<dbReference type="Gene3D" id="2.60.120.200">
    <property type="match status" value="1"/>
</dbReference>
<dbReference type="FunFam" id="4.10.400.10:FF:000065">
    <property type="entry name" value="Transmembrane protease serine 7"/>
    <property type="match status" value="1"/>
</dbReference>
<dbReference type="GeneTree" id="ENSGT00940000164655"/>
<evidence type="ECO:0000256" key="13">
    <source>
        <dbReference type="RuleBase" id="RU363034"/>
    </source>
</evidence>
<evidence type="ECO:0000313" key="19">
    <source>
        <dbReference type="Ensembl" id="ENSPNAP00000002103.2"/>
    </source>
</evidence>
<evidence type="ECO:0000256" key="9">
    <source>
        <dbReference type="ARBA" id="ARBA00023136"/>
    </source>
</evidence>
<feature type="domain" description="MAM" evidence="17">
    <location>
        <begin position="339"/>
        <end position="496"/>
    </location>
</feature>
<keyword evidence="20" id="KW-1185">Reference proteome</keyword>
<dbReference type="PROSITE" id="PS00135">
    <property type="entry name" value="TRYPSIN_SER"/>
    <property type="match status" value="1"/>
</dbReference>
<dbReference type="Gene3D" id="4.10.400.10">
    <property type="entry name" value="Low-density Lipoprotein Receptor"/>
    <property type="match status" value="2"/>
</dbReference>
<evidence type="ECO:0000259" key="18">
    <source>
        <dbReference type="PROSITE" id="PS50240"/>
    </source>
</evidence>
<dbReference type="InterPro" id="IPR013320">
    <property type="entry name" value="ConA-like_dom_sf"/>
</dbReference>
<dbReference type="InterPro" id="IPR000998">
    <property type="entry name" value="MAM_dom"/>
</dbReference>
<dbReference type="SMART" id="SM00192">
    <property type="entry name" value="LDLa"/>
    <property type="match status" value="2"/>
</dbReference>
<dbReference type="STRING" id="42514.ENSPNAP00000002103"/>
<reference evidence="19" key="3">
    <citation type="submission" date="2025-09" db="UniProtKB">
        <authorList>
            <consortium name="Ensembl"/>
        </authorList>
    </citation>
    <scope>IDENTIFICATION</scope>
</reference>
<dbReference type="Proteomes" id="UP001501920">
    <property type="component" value="Chromosome 16"/>
</dbReference>
<gene>
    <name evidence="19" type="primary">TMPRSS15</name>
</gene>
<dbReference type="Ensembl" id="ENSPNAT00000010996.2">
    <property type="protein sequence ID" value="ENSPNAP00000002103.2"/>
    <property type="gene ID" value="ENSPNAG00000009036.2"/>
</dbReference>
<evidence type="ECO:0000256" key="7">
    <source>
        <dbReference type="ARBA" id="ARBA00022968"/>
    </source>
</evidence>
<reference evidence="19 20" key="1">
    <citation type="submission" date="2020-10" db="EMBL/GenBank/DDBJ databases">
        <title>Pygocentrus nattereri (red-bellied piranha) genome, fPygNat1, primary haplotype.</title>
        <authorList>
            <person name="Myers G."/>
            <person name="Meyer A."/>
            <person name="Karagic N."/>
            <person name="Pippel M."/>
            <person name="Winkler S."/>
            <person name="Tracey A."/>
            <person name="Wood J."/>
            <person name="Formenti G."/>
            <person name="Howe K."/>
            <person name="Fedrigo O."/>
            <person name="Jarvis E.D."/>
        </authorList>
    </citation>
    <scope>NUCLEOTIDE SEQUENCE [LARGE SCALE GENOMIC DNA]</scope>
</reference>
<keyword evidence="7" id="KW-0735">Signal-anchor</keyword>
<keyword evidence="5 13" id="KW-0378">Hydrolase</keyword>
<keyword evidence="3" id="KW-0812">Transmembrane</keyword>
<dbReference type="InterPro" id="IPR002172">
    <property type="entry name" value="LDrepeatLR_classA_rpt"/>
</dbReference>
<dbReference type="PANTHER" id="PTHR24252">
    <property type="entry name" value="ACROSIN-RELATED"/>
    <property type="match status" value="1"/>
</dbReference>
<feature type="disulfide bond" evidence="12">
    <location>
        <begin position="637"/>
        <end position="649"/>
    </location>
</feature>
<evidence type="ECO:0000256" key="14">
    <source>
        <dbReference type="SAM" id="MobiDB-lite"/>
    </source>
</evidence>
<dbReference type="Pfam" id="PF00629">
    <property type="entry name" value="MAM"/>
    <property type="match status" value="1"/>
</dbReference>
<evidence type="ECO:0000256" key="12">
    <source>
        <dbReference type="PROSITE-ProRule" id="PRU00124"/>
    </source>
</evidence>
<dbReference type="CDD" id="cd00112">
    <property type="entry name" value="LDLa"/>
    <property type="match status" value="2"/>
</dbReference>
<dbReference type="Gene3D" id="2.60.120.290">
    <property type="entry name" value="Spermadhesin, CUB domain"/>
    <property type="match status" value="2"/>
</dbReference>
<dbReference type="CDD" id="cd06263">
    <property type="entry name" value="MAM"/>
    <property type="match status" value="1"/>
</dbReference>
<dbReference type="SUPFAM" id="SSF49854">
    <property type="entry name" value="Spermadhesin, CUB domain"/>
    <property type="match status" value="2"/>
</dbReference>
<dbReference type="SUPFAM" id="SSF82671">
    <property type="entry name" value="SEA domain"/>
    <property type="match status" value="1"/>
</dbReference>
<feature type="domain" description="CUB" evidence="15">
    <location>
        <begin position="238"/>
        <end position="308"/>
    </location>
</feature>
<dbReference type="Pfam" id="PF00089">
    <property type="entry name" value="Trypsin"/>
    <property type="match status" value="1"/>
</dbReference>
<dbReference type="AlphaFoldDB" id="A0A3B4BR46"/>
<dbReference type="SUPFAM" id="SSF57424">
    <property type="entry name" value="LDL receptor-like module"/>
    <property type="match status" value="2"/>
</dbReference>
<dbReference type="PROSITE" id="PS50068">
    <property type="entry name" value="LDLRA_2"/>
    <property type="match status" value="2"/>
</dbReference>
<dbReference type="CDD" id="cd00190">
    <property type="entry name" value="Tryp_SPc"/>
    <property type="match status" value="1"/>
</dbReference>
<evidence type="ECO:0000256" key="3">
    <source>
        <dbReference type="ARBA" id="ARBA00022692"/>
    </source>
</evidence>